<dbReference type="Pfam" id="PF09948">
    <property type="entry name" value="PpoB2"/>
    <property type="match status" value="1"/>
</dbReference>
<dbReference type="HOGENOM" id="CLU_1353709_0_0_4"/>
<name>F6G111_RALS8</name>
<evidence type="ECO:0000313" key="3">
    <source>
        <dbReference type="Proteomes" id="UP000007953"/>
    </source>
</evidence>
<dbReference type="KEGG" id="rsn:RSPO_c01841"/>
<gene>
    <name evidence="2" type="ordered locus">RSPO_c01841</name>
</gene>
<sequence length="202" mass="22160">MMPPLLATPLLHLWRRSLTRRRAQAIALFLLAYAAVWLPAYLLLRLLALALESLPETGRLAVPLPALLVALAWQSTPLKQVCLNRCHSQPPLAAFGWRADRDALVYGVGHGVWCVGTCWALMLIPIAAGTATHGAWMFAVMWIALLERIRAPARVAWGAAWPRPRRVLRPVLRRDCARLSATGGHRTVHAGNDGAGLSGPQR</sequence>
<evidence type="ECO:0000313" key="2">
    <source>
        <dbReference type="EMBL" id="AEG69141.1"/>
    </source>
</evidence>
<keyword evidence="1" id="KW-1133">Transmembrane helix</keyword>
<reference evidence="2 3" key="1">
    <citation type="journal article" date="2011" name="J. Bacteriol.">
        <title>Complete genome sequence of the plant pathogen Ralstonia solanacearum strain Po82.</title>
        <authorList>
            <person name="Xu J."/>
            <person name="Zheng H.J."/>
            <person name="Liu L."/>
            <person name="Pan Z.C."/>
            <person name="Prior P."/>
            <person name="Tang B."/>
            <person name="Xu J.S."/>
            <person name="Zhang H."/>
            <person name="Tian Q."/>
            <person name="Zhang L.Q."/>
            <person name="Feng J."/>
        </authorList>
    </citation>
    <scope>NUCLEOTIDE SEQUENCE [LARGE SCALE GENOMIC DNA]</scope>
    <source>
        <strain evidence="2 3">Po82</strain>
    </source>
</reference>
<feature type="transmembrane region" description="Helical" evidence="1">
    <location>
        <begin position="119"/>
        <end position="145"/>
    </location>
</feature>
<feature type="transmembrane region" description="Helical" evidence="1">
    <location>
        <begin position="25"/>
        <end position="44"/>
    </location>
</feature>
<dbReference type="Proteomes" id="UP000007953">
    <property type="component" value="Chromosome"/>
</dbReference>
<dbReference type="eggNOG" id="COG5486">
    <property type="taxonomic scope" value="Bacteria"/>
</dbReference>
<accession>F6G111</accession>
<dbReference type="PATRIC" id="fig|1031711.3.peg.1789"/>
<dbReference type="GeneID" id="61361106"/>
<organism evidence="2 3">
    <name type="scientific">Ralstonia solanacearum (strain Po82)</name>
    <dbReference type="NCBI Taxonomy" id="1031711"/>
    <lineage>
        <taxon>Bacteria</taxon>
        <taxon>Pseudomonadati</taxon>
        <taxon>Pseudomonadota</taxon>
        <taxon>Betaproteobacteria</taxon>
        <taxon>Burkholderiales</taxon>
        <taxon>Burkholderiaceae</taxon>
        <taxon>Ralstonia</taxon>
        <taxon>Ralstonia solanacearum species complex</taxon>
    </lineage>
</organism>
<evidence type="ECO:0000256" key="1">
    <source>
        <dbReference type="SAM" id="Phobius"/>
    </source>
</evidence>
<protein>
    <submittedName>
        <fullName evidence="2">Predicted metal-binding integral membrane protein</fullName>
    </submittedName>
</protein>
<dbReference type="AlphaFoldDB" id="F6G111"/>
<proteinExistence type="predicted"/>
<dbReference type="RefSeq" id="WP_014617057.1">
    <property type="nucleotide sequence ID" value="NC_017574.1"/>
</dbReference>
<keyword evidence="1" id="KW-0812">Transmembrane</keyword>
<dbReference type="InterPro" id="IPR018688">
    <property type="entry name" value="PpoB2-like"/>
</dbReference>
<keyword evidence="1" id="KW-0472">Membrane</keyword>
<dbReference type="EMBL" id="CP002819">
    <property type="protein sequence ID" value="AEG69141.1"/>
    <property type="molecule type" value="Genomic_DNA"/>
</dbReference>